<dbReference type="InterPro" id="IPR050205">
    <property type="entry name" value="CDPK_Ser/Thr_kinases"/>
</dbReference>
<dbReference type="AlphaFoldDB" id="A0ABD3R7D0"/>
<dbReference type="SUPFAM" id="SSF51206">
    <property type="entry name" value="cAMP-binding domain-like"/>
    <property type="match status" value="2"/>
</dbReference>
<evidence type="ECO:0000256" key="2">
    <source>
        <dbReference type="ARBA" id="ARBA00022527"/>
    </source>
</evidence>
<gene>
    <name evidence="16" type="ORF">ACHAXA_010889</name>
</gene>
<feature type="region of interest" description="Disordered" evidence="12">
    <location>
        <begin position="40"/>
        <end position="138"/>
    </location>
</feature>
<dbReference type="PROSITE" id="PS00108">
    <property type="entry name" value="PROTEIN_KINASE_ST"/>
    <property type="match status" value="1"/>
</dbReference>
<dbReference type="Proteomes" id="UP001530377">
    <property type="component" value="Unassembled WGS sequence"/>
</dbReference>
<dbReference type="SUPFAM" id="SSF47473">
    <property type="entry name" value="EF-hand"/>
    <property type="match status" value="1"/>
</dbReference>
<evidence type="ECO:0000256" key="9">
    <source>
        <dbReference type="ARBA" id="ARBA00022992"/>
    </source>
</evidence>
<feature type="domain" description="Cyclic nucleotide-binding" evidence="14">
    <location>
        <begin position="624"/>
        <end position="709"/>
    </location>
</feature>
<dbReference type="PROSITE" id="PS50042">
    <property type="entry name" value="CNMP_BINDING_3"/>
    <property type="match status" value="2"/>
</dbReference>
<dbReference type="Pfam" id="PF00027">
    <property type="entry name" value="cNMP_binding"/>
    <property type="match status" value="2"/>
</dbReference>
<reference evidence="16 17" key="1">
    <citation type="submission" date="2024-10" db="EMBL/GenBank/DDBJ databases">
        <title>Updated reference genomes for cyclostephanoid diatoms.</title>
        <authorList>
            <person name="Roberts W.R."/>
            <person name="Alverson A.J."/>
        </authorList>
    </citation>
    <scope>NUCLEOTIDE SEQUENCE [LARGE SCALE GENOMIC DNA]</scope>
    <source>
        <strain evidence="16 17">AJA228-03</strain>
    </source>
</reference>
<proteinExistence type="inferred from homology"/>
<dbReference type="Gene3D" id="1.10.510.10">
    <property type="entry name" value="Transferase(Phosphotransferase) domain 1"/>
    <property type="match status" value="1"/>
</dbReference>
<evidence type="ECO:0000256" key="8">
    <source>
        <dbReference type="ARBA" id="ARBA00022840"/>
    </source>
</evidence>
<evidence type="ECO:0000313" key="16">
    <source>
        <dbReference type="EMBL" id="KAL3808723.1"/>
    </source>
</evidence>
<feature type="domain" description="Protein kinase" evidence="13">
    <location>
        <begin position="163"/>
        <end position="490"/>
    </location>
</feature>
<dbReference type="GO" id="GO:0004674">
    <property type="term" value="F:protein serine/threonine kinase activity"/>
    <property type="evidence" value="ECO:0007669"/>
    <property type="project" value="UniProtKB-KW"/>
</dbReference>
<dbReference type="SMART" id="SM00220">
    <property type="entry name" value="S_TKc"/>
    <property type="match status" value="1"/>
</dbReference>
<dbReference type="Pfam" id="PF13499">
    <property type="entry name" value="EF-hand_7"/>
    <property type="match status" value="1"/>
</dbReference>
<keyword evidence="8 11" id="KW-0067">ATP-binding</keyword>
<feature type="region of interest" description="Disordered" evidence="12">
    <location>
        <begin position="347"/>
        <end position="381"/>
    </location>
</feature>
<dbReference type="InterPro" id="IPR008271">
    <property type="entry name" value="Ser/Thr_kinase_AS"/>
</dbReference>
<dbReference type="EMBL" id="JALLPB020000475">
    <property type="protein sequence ID" value="KAL3808723.1"/>
    <property type="molecule type" value="Genomic_DNA"/>
</dbReference>
<dbReference type="PROSITE" id="PS00018">
    <property type="entry name" value="EF_HAND_1"/>
    <property type="match status" value="1"/>
</dbReference>
<feature type="binding site" evidence="11">
    <location>
        <position position="192"/>
    </location>
    <ligand>
        <name>ATP</name>
        <dbReference type="ChEBI" id="CHEBI:30616"/>
    </ligand>
</feature>
<evidence type="ECO:0000256" key="10">
    <source>
        <dbReference type="ARBA" id="ARBA00024334"/>
    </source>
</evidence>
<dbReference type="CDD" id="cd00051">
    <property type="entry name" value="EFh"/>
    <property type="match status" value="1"/>
</dbReference>
<feature type="domain" description="Cyclic nucleotide-binding" evidence="14">
    <location>
        <begin position="727"/>
        <end position="844"/>
    </location>
</feature>
<feature type="compositionally biased region" description="Low complexity" evidence="12">
    <location>
        <begin position="86"/>
        <end position="111"/>
    </location>
</feature>
<feature type="domain" description="EF-hand" evidence="15">
    <location>
        <begin position="894"/>
        <end position="929"/>
    </location>
</feature>
<feature type="domain" description="EF-hand" evidence="15">
    <location>
        <begin position="864"/>
        <end position="893"/>
    </location>
</feature>
<evidence type="ECO:0000256" key="3">
    <source>
        <dbReference type="ARBA" id="ARBA00022535"/>
    </source>
</evidence>
<dbReference type="InterPro" id="IPR014710">
    <property type="entry name" value="RmlC-like_jellyroll"/>
</dbReference>
<dbReference type="Gene3D" id="2.60.120.10">
    <property type="entry name" value="Jelly Rolls"/>
    <property type="match status" value="2"/>
</dbReference>
<evidence type="ECO:0008006" key="18">
    <source>
        <dbReference type="Google" id="ProtNLM"/>
    </source>
</evidence>
<evidence type="ECO:0000256" key="4">
    <source>
        <dbReference type="ARBA" id="ARBA00022679"/>
    </source>
</evidence>
<accession>A0ABD3R7D0</accession>
<dbReference type="PROSITE" id="PS50222">
    <property type="entry name" value="EF_HAND_2"/>
    <property type="match status" value="2"/>
</dbReference>
<keyword evidence="9" id="KW-0142">cGMP-binding</keyword>
<evidence type="ECO:0000256" key="12">
    <source>
        <dbReference type="SAM" id="MobiDB-lite"/>
    </source>
</evidence>
<comment type="similarity">
    <text evidence="10">Belongs to the protein kinase superfamily. Ser/Thr protein kinase family. CDPK subfamily.</text>
</comment>
<evidence type="ECO:0000256" key="7">
    <source>
        <dbReference type="ARBA" id="ARBA00022837"/>
    </source>
</evidence>
<keyword evidence="4" id="KW-0808">Transferase</keyword>
<organism evidence="16 17">
    <name type="scientific">Cyclostephanos tholiformis</name>
    <dbReference type="NCBI Taxonomy" id="382380"/>
    <lineage>
        <taxon>Eukaryota</taxon>
        <taxon>Sar</taxon>
        <taxon>Stramenopiles</taxon>
        <taxon>Ochrophyta</taxon>
        <taxon>Bacillariophyta</taxon>
        <taxon>Coscinodiscophyceae</taxon>
        <taxon>Thalassiosirophycidae</taxon>
        <taxon>Stephanodiscales</taxon>
        <taxon>Stephanodiscaceae</taxon>
        <taxon>Cyclostephanos</taxon>
    </lineage>
</organism>
<evidence type="ECO:0000256" key="11">
    <source>
        <dbReference type="PROSITE-ProRule" id="PRU10141"/>
    </source>
</evidence>
<dbReference type="InterPro" id="IPR002048">
    <property type="entry name" value="EF_hand_dom"/>
</dbReference>
<feature type="compositionally biased region" description="Basic residues" evidence="12">
    <location>
        <begin position="72"/>
        <end position="81"/>
    </location>
</feature>
<keyword evidence="6" id="KW-0418">Kinase</keyword>
<name>A0ABD3R7D0_9STRA</name>
<evidence type="ECO:0000256" key="5">
    <source>
        <dbReference type="ARBA" id="ARBA00022741"/>
    </source>
</evidence>
<dbReference type="SMART" id="SM00100">
    <property type="entry name" value="cNMP"/>
    <property type="match status" value="2"/>
</dbReference>
<dbReference type="InterPro" id="IPR018490">
    <property type="entry name" value="cNMP-bd_dom_sf"/>
</dbReference>
<dbReference type="InterPro" id="IPR000595">
    <property type="entry name" value="cNMP-bd_dom"/>
</dbReference>
<comment type="cofactor">
    <cofactor evidence="1">
        <name>Mg(2+)</name>
        <dbReference type="ChEBI" id="CHEBI:18420"/>
    </cofactor>
</comment>
<dbReference type="GO" id="GO:0005524">
    <property type="term" value="F:ATP binding"/>
    <property type="evidence" value="ECO:0007669"/>
    <property type="project" value="UniProtKB-UniRule"/>
</dbReference>
<feature type="compositionally biased region" description="Basic and acidic residues" evidence="12">
    <location>
        <begin position="44"/>
        <end position="57"/>
    </location>
</feature>
<protein>
    <recommendedName>
        <fullName evidence="18">cGMP-dependent protein kinase</fullName>
    </recommendedName>
</protein>
<keyword evidence="7" id="KW-0106">Calcium</keyword>
<feature type="compositionally biased region" description="Polar residues" evidence="12">
    <location>
        <begin position="61"/>
        <end position="70"/>
    </location>
</feature>
<evidence type="ECO:0000313" key="17">
    <source>
        <dbReference type="Proteomes" id="UP001530377"/>
    </source>
</evidence>
<dbReference type="PROSITE" id="PS00107">
    <property type="entry name" value="PROTEIN_KINASE_ATP"/>
    <property type="match status" value="1"/>
</dbReference>
<dbReference type="GO" id="GO:0030553">
    <property type="term" value="F:cGMP binding"/>
    <property type="evidence" value="ECO:0007669"/>
    <property type="project" value="UniProtKB-KW"/>
</dbReference>
<dbReference type="Gene3D" id="1.10.238.10">
    <property type="entry name" value="EF-hand"/>
    <property type="match status" value="1"/>
</dbReference>
<evidence type="ECO:0000256" key="6">
    <source>
        <dbReference type="ARBA" id="ARBA00022777"/>
    </source>
</evidence>
<evidence type="ECO:0000256" key="1">
    <source>
        <dbReference type="ARBA" id="ARBA00001946"/>
    </source>
</evidence>
<keyword evidence="3" id="KW-0140">cGMP</keyword>
<keyword evidence="2" id="KW-0723">Serine/threonine-protein kinase</keyword>
<dbReference type="CDD" id="cd00038">
    <property type="entry name" value="CAP_ED"/>
    <property type="match status" value="2"/>
</dbReference>
<dbReference type="InterPro" id="IPR011992">
    <property type="entry name" value="EF-hand-dom_pair"/>
</dbReference>
<keyword evidence="17" id="KW-1185">Reference proteome</keyword>
<dbReference type="SUPFAM" id="SSF56112">
    <property type="entry name" value="Protein kinase-like (PK-like)"/>
    <property type="match status" value="1"/>
</dbReference>
<dbReference type="PROSITE" id="PS50011">
    <property type="entry name" value="PROTEIN_KINASE_DOM"/>
    <property type="match status" value="1"/>
</dbReference>
<dbReference type="InterPro" id="IPR017441">
    <property type="entry name" value="Protein_kinase_ATP_BS"/>
</dbReference>
<evidence type="ECO:0000259" key="14">
    <source>
        <dbReference type="PROSITE" id="PS50042"/>
    </source>
</evidence>
<comment type="caution">
    <text evidence="16">The sequence shown here is derived from an EMBL/GenBank/DDBJ whole genome shotgun (WGS) entry which is preliminary data.</text>
</comment>
<dbReference type="InterPro" id="IPR011009">
    <property type="entry name" value="Kinase-like_dom_sf"/>
</dbReference>
<evidence type="ECO:0000259" key="13">
    <source>
        <dbReference type="PROSITE" id="PS50011"/>
    </source>
</evidence>
<dbReference type="Pfam" id="PF00069">
    <property type="entry name" value="Pkinase"/>
    <property type="match status" value="2"/>
</dbReference>
<keyword evidence="5 11" id="KW-0547">Nucleotide-binding</keyword>
<dbReference type="InterPro" id="IPR000719">
    <property type="entry name" value="Prot_kinase_dom"/>
</dbReference>
<evidence type="ECO:0000259" key="15">
    <source>
        <dbReference type="PROSITE" id="PS50222"/>
    </source>
</evidence>
<sequence length="933" mass="103076">MIANGITLVRRATRTSTTSCGSAGAALAAAVVVLLSSSHNDRRRRLDDDDDLHHGGEFPRPSTTAMTTMHPQLHRHNRHRSTPPWSSMVASSTSSSSSPCMCEATPTESASSPPPPDNHTHPQRQQQQQHRQRRLNIQRSRTIRILSTKAVRARSLSDDYDVDWSAGPVGVGAFGRVYVASNRRTGERVAMKRIPKSLASREDFQREMEALLRIQKWGGHPNICALREHFEGRDDEAAAANDDDNGDGEYYYLILDLIEGGEMFEHLVNHGAYSEADAARLVREVACALDFLHGIGVVHNDVKPENLMLSTTETRDGSIQLVDFGCAEVEGEDDDDDDHDIDDLLSIKNTGGSSRGGGAGAGARVGADDAPRRGGGTRGVGAGGFTPAYSCPEAFEDRESPPLPPADMWALGVIVYIMLTGIHPFDATGRATDEEVEAAIRNPDLPLPLGRNHPHTRHLSFSAMDLIRRLMERDPKLRISAYEMLHHPWVTGETASTRVMAGSDKRLNRFRRFKTRLQTQFFADAVGWSDEAIPPLSEGDNDDAAARRRTSLIERSFKAIGGSEVDAVRKLLSTVDENGDKGNGGAANNIGILASEGVPMVRSDGEEDGEGVIDMTMSDYNDLLSEDMKHKYFPKGHVVYNEGDTGNHMYLINSGTVSVLSNDGIKNTRHSGDFFGEDALLHPMKVHSTTIKCKTPVHVIEISREYFEKYTASSSGVALDLREKDKIRKRNRAKALLKLQSGMKSYPFRRGEQLFVEGDPGDSLYIVKSGNVDVTTGGHEVFVAKEGNYIGEHALLSGRPRNTTATCTSEEGCVATRMFREDFLQLLDTSPLVKESLLDMMNRREFKKAVVMRLGHEFPYLNPREAFDAVDVNRRGVLQVEDVTELMRGLDKDYTDSEVQAMMQTLDLSKDGRITFDEFKKVFVGDIRTTQSM</sequence>
<dbReference type="InterPro" id="IPR018247">
    <property type="entry name" value="EF_Hand_1_Ca_BS"/>
</dbReference>
<dbReference type="PANTHER" id="PTHR24349">
    <property type="entry name" value="SERINE/THREONINE-PROTEIN KINASE"/>
    <property type="match status" value="1"/>
</dbReference>
<feature type="compositionally biased region" description="Gly residues" evidence="12">
    <location>
        <begin position="353"/>
        <end position="363"/>
    </location>
</feature>
<dbReference type="SMART" id="SM00054">
    <property type="entry name" value="EFh"/>
    <property type="match status" value="2"/>
</dbReference>